<organism evidence="2 3">
    <name type="scientific">Chryseosolibacter histidini</name>
    <dbReference type="NCBI Taxonomy" id="2782349"/>
    <lineage>
        <taxon>Bacteria</taxon>
        <taxon>Pseudomonadati</taxon>
        <taxon>Bacteroidota</taxon>
        <taxon>Cytophagia</taxon>
        <taxon>Cytophagales</taxon>
        <taxon>Chryseotaleaceae</taxon>
        <taxon>Chryseosolibacter</taxon>
    </lineage>
</organism>
<evidence type="ECO:0000313" key="3">
    <source>
        <dbReference type="Proteomes" id="UP001319200"/>
    </source>
</evidence>
<dbReference type="SUPFAM" id="SSF109854">
    <property type="entry name" value="DinB/YfiT-like putative metalloenzymes"/>
    <property type="match status" value="1"/>
</dbReference>
<dbReference type="Pfam" id="PF12867">
    <property type="entry name" value="DinB_2"/>
    <property type="match status" value="1"/>
</dbReference>
<gene>
    <name evidence="2" type="ORF">KK083_25980</name>
</gene>
<dbReference type="RefSeq" id="WP_254168938.1">
    <property type="nucleotide sequence ID" value="NZ_JAHESF010000039.1"/>
</dbReference>
<evidence type="ECO:0000313" key="2">
    <source>
        <dbReference type="EMBL" id="MBT1700363.1"/>
    </source>
</evidence>
<dbReference type="Proteomes" id="UP001319200">
    <property type="component" value="Unassembled WGS sequence"/>
</dbReference>
<name>A0AAP2DS95_9BACT</name>
<keyword evidence="3" id="KW-1185">Reference proteome</keyword>
<reference evidence="2 3" key="1">
    <citation type="submission" date="2021-05" db="EMBL/GenBank/DDBJ databases">
        <title>A Polyphasic approach of four new species of the genus Ohtaekwangia: Ohtaekwangia histidinii sp. nov., Ohtaekwangia cretensis sp. nov., Ohtaekwangia indiensis sp. nov., Ohtaekwangia reichenbachii sp. nov. from diverse environment.</title>
        <authorList>
            <person name="Octaviana S."/>
        </authorList>
    </citation>
    <scope>NUCLEOTIDE SEQUENCE [LARGE SCALE GENOMIC DNA]</scope>
    <source>
        <strain evidence="2 3">PWU4</strain>
    </source>
</reference>
<dbReference type="InterPro" id="IPR024775">
    <property type="entry name" value="DinB-like"/>
</dbReference>
<dbReference type="AlphaFoldDB" id="A0AAP2DS95"/>
<evidence type="ECO:0000259" key="1">
    <source>
        <dbReference type="Pfam" id="PF12867"/>
    </source>
</evidence>
<dbReference type="EMBL" id="JAHESF010000039">
    <property type="protein sequence ID" value="MBT1700363.1"/>
    <property type="molecule type" value="Genomic_DNA"/>
</dbReference>
<accession>A0AAP2DS95</accession>
<dbReference type="InterPro" id="IPR034660">
    <property type="entry name" value="DinB/YfiT-like"/>
</dbReference>
<protein>
    <submittedName>
        <fullName evidence="2">DinB family protein</fullName>
    </submittedName>
</protein>
<feature type="domain" description="DinB-like" evidence="1">
    <location>
        <begin position="19"/>
        <end position="155"/>
    </location>
</feature>
<sequence length="171" mass="19355">MNEVQILTKQTADAYGWANKLLDTIPYTQWDVTPDVIQSNITWQAGHLIVSFYYHSIMVITGHQMEVLQKIPMKGYGGLFTNTSPAAAVGKTDPETLHNHLRYLQQQSMETIGSLSPADLDNDLVPTPMTHPIAKKKGEALTWNIYHTLWHCGQIALLKRVIDSRFEFGFK</sequence>
<comment type="caution">
    <text evidence="2">The sequence shown here is derived from an EMBL/GenBank/DDBJ whole genome shotgun (WGS) entry which is preliminary data.</text>
</comment>
<dbReference type="Gene3D" id="1.20.120.450">
    <property type="entry name" value="dinb family like domain"/>
    <property type="match status" value="1"/>
</dbReference>
<proteinExistence type="predicted"/>